<dbReference type="GO" id="GO:0016020">
    <property type="term" value="C:membrane"/>
    <property type="evidence" value="ECO:0007669"/>
    <property type="project" value="UniProtKB-SubCell"/>
</dbReference>
<gene>
    <name evidence="10" type="primary">TBLA0H00130</name>
    <name evidence="10" type="ORF">TBLA_0H00130</name>
</gene>
<comment type="subcellular location">
    <subcellularLocation>
        <location evidence="1">Membrane</location>
        <topology evidence="1">Single-pass type II membrane protein</topology>
    </subcellularLocation>
</comment>
<comment type="similarity">
    <text evidence="2">Belongs to the MNN1/MNT family.</text>
</comment>
<name>I2H7F4_HENB6</name>
<keyword evidence="3" id="KW-0328">Glycosyltransferase</keyword>
<dbReference type="AlphaFoldDB" id="I2H7F4"/>
<keyword evidence="6" id="KW-0735">Signal-anchor</keyword>
<dbReference type="GeneID" id="14497841"/>
<proteinExistence type="inferred from homology"/>
<dbReference type="InterPro" id="IPR029044">
    <property type="entry name" value="Nucleotide-diphossugar_trans"/>
</dbReference>
<evidence type="ECO:0000256" key="2">
    <source>
        <dbReference type="ARBA" id="ARBA00009105"/>
    </source>
</evidence>
<dbReference type="GO" id="GO:0000033">
    <property type="term" value="F:alpha-1,3-mannosyltransferase activity"/>
    <property type="evidence" value="ECO:0007669"/>
    <property type="project" value="TreeGrafter"/>
</dbReference>
<organism evidence="10 11">
    <name type="scientific">Henningerozyma blattae (strain ATCC 34711 / CBS 6284 / DSM 70876 / NBRC 10599 / NRRL Y-10934 / UCD 77-7)</name>
    <name type="common">Yeast</name>
    <name type="synonym">Tetrapisispora blattae</name>
    <dbReference type="NCBI Taxonomy" id="1071380"/>
    <lineage>
        <taxon>Eukaryota</taxon>
        <taxon>Fungi</taxon>
        <taxon>Dikarya</taxon>
        <taxon>Ascomycota</taxon>
        <taxon>Saccharomycotina</taxon>
        <taxon>Saccharomycetes</taxon>
        <taxon>Saccharomycetales</taxon>
        <taxon>Saccharomycetaceae</taxon>
        <taxon>Henningerozyma</taxon>
    </lineage>
</organism>
<dbReference type="GO" id="GO:0005794">
    <property type="term" value="C:Golgi apparatus"/>
    <property type="evidence" value="ECO:0007669"/>
    <property type="project" value="TreeGrafter"/>
</dbReference>
<dbReference type="EMBL" id="HE806323">
    <property type="protein sequence ID" value="CCH62306.1"/>
    <property type="molecule type" value="Genomic_DNA"/>
</dbReference>
<dbReference type="PANTHER" id="PTHR31392:SF1">
    <property type="entry name" value="ALPHA-1,3-MANNOSYLTRANSFERASE MNN1-RELATED"/>
    <property type="match status" value="1"/>
</dbReference>
<evidence type="ECO:0000256" key="5">
    <source>
        <dbReference type="ARBA" id="ARBA00022692"/>
    </source>
</evidence>
<dbReference type="FunCoup" id="I2H7F4">
    <property type="interactions" value="115"/>
</dbReference>
<evidence type="ECO:0000256" key="3">
    <source>
        <dbReference type="ARBA" id="ARBA00022676"/>
    </source>
</evidence>
<dbReference type="OMA" id="GHINGED"/>
<evidence type="ECO:0000313" key="10">
    <source>
        <dbReference type="EMBL" id="CCH62306.1"/>
    </source>
</evidence>
<keyword evidence="4" id="KW-0808">Transferase</keyword>
<accession>I2H7F4</accession>
<dbReference type="OrthoDB" id="430354at2759"/>
<evidence type="ECO:0000256" key="9">
    <source>
        <dbReference type="ARBA" id="ARBA00023180"/>
    </source>
</evidence>
<evidence type="ECO:0000256" key="6">
    <source>
        <dbReference type="ARBA" id="ARBA00022968"/>
    </source>
</evidence>
<evidence type="ECO:0000256" key="1">
    <source>
        <dbReference type="ARBA" id="ARBA00004606"/>
    </source>
</evidence>
<dbReference type="SUPFAM" id="SSF53448">
    <property type="entry name" value="Nucleotide-diphospho-sugar transferases"/>
    <property type="match status" value="1"/>
</dbReference>
<dbReference type="GO" id="GO:0006493">
    <property type="term" value="P:protein O-linked glycosylation"/>
    <property type="evidence" value="ECO:0007669"/>
    <property type="project" value="TreeGrafter"/>
</dbReference>
<dbReference type="Proteomes" id="UP000002866">
    <property type="component" value="Chromosome 8"/>
</dbReference>
<dbReference type="PANTHER" id="PTHR31392">
    <property type="entry name" value="ALPHA-1,3-MANNOSYLTRANSFERASE MNN1-RELATED"/>
    <property type="match status" value="1"/>
</dbReference>
<dbReference type="InterPro" id="IPR022751">
    <property type="entry name" value="Alpha_mannosyltransferase"/>
</dbReference>
<dbReference type="eggNOG" id="ENOG502RZ48">
    <property type="taxonomic scope" value="Eukaryota"/>
</dbReference>
<evidence type="ECO:0008006" key="12">
    <source>
        <dbReference type="Google" id="ProtNLM"/>
    </source>
</evidence>
<dbReference type="Pfam" id="PF11051">
    <property type="entry name" value="Mannosyl_trans3"/>
    <property type="match status" value="1"/>
</dbReference>
<dbReference type="KEGG" id="tbl:TBLA_0H00130"/>
<keyword evidence="8" id="KW-0472">Membrane</keyword>
<protein>
    <recommendedName>
        <fullName evidence="12">Alpha-1,3-mannosyltransferase</fullName>
    </recommendedName>
</protein>
<keyword evidence="11" id="KW-1185">Reference proteome</keyword>
<dbReference type="RefSeq" id="XP_004181825.1">
    <property type="nucleotide sequence ID" value="XM_004181777.1"/>
</dbReference>
<dbReference type="HOGENOM" id="CLU_015387_1_1_1"/>
<evidence type="ECO:0000256" key="4">
    <source>
        <dbReference type="ARBA" id="ARBA00022679"/>
    </source>
</evidence>
<reference evidence="10 11" key="1">
    <citation type="journal article" date="2011" name="Proc. Natl. Acad. Sci. U.S.A.">
        <title>Evolutionary erosion of yeast sex chromosomes by mating-type switching accidents.</title>
        <authorList>
            <person name="Gordon J.L."/>
            <person name="Armisen D."/>
            <person name="Proux-Wera E."/>
            <person name="Oheigeartaigh S.S."/>
            <person name="Byrne K.P."/>
            <person name="Wolfe K.H."/>
        </authorList>
    </citation>
    <scope>NUCLEOTIDE SEQUENCE [LARGE SCALE GENOMIC DNA]</scope>
    <source>
        <strain evidence="11">ATCC 34711 / CBS 6284 / DSM 70876 / NBRC 10599 / NRRL Y-10934 / UCD 77-7</strain>
    </source>
</reference>
<keyword evidence="5" id="KW-0812">Transmembrane</keyword>
<keyword evidence="7" id="KW-1133">Transmembrane helix</keyword>
<sequence>MPSAFRSGSINLGLSHSLDDIDIRPLDDIPFSPLDIIPDFDSMAKLQQKASWNPFSKLANPQFHELSLQDRCNFYFRQLYNMNEDWSNDYHIILFDIADIQIDSKEEKSGSILGDEELLRIHRKKNDVKLALQRLRIYDRCFIQNDDISIKGIFEDTVKSEVANSLNKRNAMKNIFTNYDQWDFEHRMFPFLRFFNNRNIHEMFPKIRYGTEMLDRWTIPILTDKTRLHAKFSNYEFDRDQSFWVNWNRMSKNVARRGIIMSFTDKEVDWAIRLLVSLRYQGNTLPIQIIYTDGDLTDENIQRLIFAAQNGNVRVPYKNGAPRPGQLTVQEIMFLDVTKMLDSNFVEDFKFKGKWLASFFNLFEEHIFLDADTVPYVDLNYFFNTQEYNQTGTLFFRDRIFKGKMSGQCNALFESIHPLLPENKYFDNKRFIDEDYVENECEQFLNQNERIYKRFFKDGKADQMDSGLYVIDRTSHIIPLIMGATLHMLRVSGCIYGDKEFFWLGFLASGHSFAFDSMAPAAYGDLDRRSKPSPEDYVEICSTQLAHLNSDLHMLWTNGGSNNCKMGDDIAKKDWENPKIKWPKTKFKTEHEMKEWYEDAIDSKYAVIAEDNDQGWGKKTLACSNSNWCARYEVKFREFSYNELALRGTLVEFTDDEFKHLRNINEIWSYLDMKIIEKAPLTGKKHD</sequence>
<evidence type="ECO:0000313" key="11">
    <source>
        <dbReference type="Proteomes" id="UP000002866"/>
    </source>
</evidence>
<keyword evidence="9" id="KW-0325">Glycoprotein</keyword>
<evidence type="ECO:0000256" key="8">
    <source>
        <dbReference type="ARBA" id="ARBA00023136"/>
    </source>
</evidence>
<evidence type="ECO:0000256" key="7">
    <source>
        <dbReference type="ARBA" id="ARBA00022989"/>
    </source>
</evidence>
<dbReference type="InParanoid" id="I2H7F4"/>